<evidence type="ECO:0000313" key="3">
    <source>
        <dbReference type="EMBL" id="XCG51499.1"/>
    </source>
</evidence>
<sequence length="349" mass="38080">MKKAILAAAMSMSIAAAGAPSGGHAAEPDYLDDRSDAEAIVNSFYNAINRREFSRAWSYFGETKPSADFESFVAGFEDTKSVRVVTGEASVEGAAGSTYFNIPVAIAATGADDTKRVFAGCYTARLINPQIQEPPFTGLHLERGALKPADQSVEEALPAKCGDGPPPPERDAELEQAKKAFAASHGEECASPGRDAQPTEPERYIIKFHSTGYPDGDEQEARLFRFFCSLGAYNEGHYYYQADKVQGVREIHFATPELQIQYENGDSEGKVEAINIIGYRSQGELINSFYDESTKTITSYTKWRGVGDAAASGIWLFRDGEFSLVQYDVDATYDGEINPETVLDYNTAP</sequence>
<dbReference type="RefSeq" id="WP_353640994.1">
    <property type="nucleotide sequence ID" value="NZ_CP159253.1"/>
</dbReference>
<protein>
    <submittedName>
        <fullName evidence="3">DUF1176 domain-containing protein</fullName>
    </submittedName>
</protein>
<name>A0AAU8CXZ2_9HYPH</name>
<dbReference type="AlphaFoldDB" id="A0AAU8CXZ2"/>
<organism evidence="3">
    <name type="scientific">Mesorhizobium sp. WSM2240</name>
    <dbReference type="NCBI Taxonomy" id="3228851"/>
    <lineage>
        <taxon>Bacteria</taxon>
        <taxon>Pseudomonadati</taxon>
        <taxon>Pseudomonadota</taxon>
        <taxon>Alphaproteobacteria</taxon>
        <taxon>Hyphomicrobiales</taxon>
        <taxon>Phyllobacteriaceae</taxon>
        <taxon>Mesorhizobium</taxon>
    </lineage>
</organism>
<proteinExistence type="predicted"/>
<feature type="signal peptide" evidence="2">
    <location>
        <begin position="1"/>
        <end position="25"/>
    </location>
</feature>
<accession>A0AAU8CXZ2</accession>
<feature type="region of interest" description="Disordered" evidence="1">
    <location>
        <begin position="152"/>
        <end position="200"/>
    </location>
</feature>
<dbReference type="Pfam" id="PF06674">
    <property type="entry name" value="DUF1176"/>
    <property type="match status" value="1"/>
</dbReference>
<reference evidence="3" key="1">
    <citation type="submission" date="2024-06" db="EMBL/GenBank/DDBJ databases">
        <title>Mesorhizobium karijinii sp. nov., a symbiont of the iconic Swainsona formosa from arid Australia.</title>
        <authorList>
            <person name="Hill Y.J."/>
            <person name="Watkin E.L.J."/>
            <person name="O'Hara G.W."/>
            <person name="Terpolilli J."/>
            <person name="Tye M.L."/>
            <person name="Kohlmeier M.G."/>
        </authorList>
    </citation>
    <scope>NUCLEOTIDE SEQUENCE</scope>
    <source>
        <strain evidence="3">WSM2240</strain>
    </source>
</reference>
<evidence type="ECO:0000256" key="1">
    <source>
        <dbReference type="SAM" id="MobiDB-lite"/>
    </source>
</evidence>
<dbReference type="EMBL" id="CP159253">
    <property type="protein sequence ID" value="XCG51499.1"/>
    <property type="molecule type" value="Genomic_DNA"/>
</dbReference>
<evidence type="ECO:0000256" key="2">
    <source>
        <dbReference type="SAM" id="SignalP"/>
    </source>
</evidence>
<gene>
    <name evidence="3" type="ORF">ABVK50_13930</name>
</gene>
<feature type="chain" id="PRO_5043437136" evidence="2">
    <location>
        <begin position="26"/>
        <end position="349"/>
    </location>
</feature>
<keyword evidence="2" id="KW-0732">Signal</keyword>
<dbReference type="InterPro" id="IPR009560">
    <property type="entry name" value="DUF1176"/>
</dbReference>
<feature type="compositionally biased region" description="Basic and acidic residues" evidence="1">
    <location>
        <begin position="168"/>
        <end position="178"/>
    </location>
</feature>